<evidence type="ECO:0000313" key="2">
    <source>
        <dbReference type="EMBL" id="PQQ01409.1"/>
    </source>
</evidence>
<feature type="region of interest" description="Disordered" evidence="1">
    <location>
        <begin position="1"/>
        <end position="22"/>
    </location>
</feature>
<comment type="caution">
    <text evidence="2">The sequence shown here is derived from an EMBL/GenBank/DDBJ whole genome shotgun (WGS) entry which is preliminary data.</text>
</comment>
<sequence>MTGGQSHPHVFSGTAQDKTRQASGHVVTVACVACARESTVLVCCHATWQNLSGRFNDLLGTLSVG</sequence>
<evidence type="ECO:0000256" key="1">
    <source>
        <dbReference type="SAM" id="MobiDB-lite"/>
    </source>
</evidence>
<name>A0A314Y991_PRUYE</name>
<reference evidence="2 3" key="1">
    <citation type="submission" date="2018-02" db="EMBL/GenBank/DDBJ databases">
        <title>Draft genome of wild Prunus yedoensis var. nudiflora.</title>
        <authorList>
            <person name="Baek S."/>
            <person name="Kim J.-H."/>
            <person name="Choi K."/>
            <person name="Kim G.-B."/>
            <person name="Cho A."/>
            <person name="Jang H."/>
            <person name="Shin C.-H."/>
            <person name="Yu H.-J."/>
            <person name="Mun J.-H."/>
        </authorList>
    </citation>
    <scope>NUCLEOTIDE SEQUENCE [LARGE SCALE GENOMIC DNA]</scope>
    <source>
        <strain evidence="3">cv. Jeju island</strain>
        <tissue evidence="2">Leaf</tissue>
    </source>
</reference>
<keyword evidence="3" id="KW-1185">Reference proteome</keyword>
<dbReference type="Proteomes" id="UP000250321">
    <property type="component" value="Unassembled WGS sequence"/>
</dbReference>
<protein>
    <submittedName>
        <fullName evidence="2">Uncharacterized protein</fullName>
    </submittedName>
</protein>
<dbReference type="EMBL" id="PJQY01001568">
    <property type="protein sequence ID" value="PQQ01409.1"/>
    <property type="molecule type" value="Genomic_DNA"/>
</dbReference>
<organism evidence="2 3">
    <name type="scientific">Prunus yedoensis var. nudiflora</name>
    <dbReference type="NCBI Taxonomy" id="2094558"/>
    <lineage>
        <taxon>Eukaryota</taxon>
        <taxon>Viridiplantae</taxon>
        <taxon>Streptophyta</taxon>
        <taxon>Embryophyta</taxon>
        <taxon>Tracheophyta</taxon>
        <taxon>Spermatophyta</taxon>
        <taxon>Magnoliopsida</taxon>
        <taxon>eudicotyledons</taxon>
        <taxon>Gunneridae</taxon>
        <taxon>Pentapetalae</taxon>
        <taxon>rosids</taxon>
        <taxon>fabids</taxon>
        <taxon>Rosales</taxon>
        <taxon>Rosaceae</taxon>
        <taxon>Amygdaloideae</taxon>
        <taxon>Amygdaleae</taxon>
        <taxon>Prunus</taxon>
    </lineage>
</organism>
<accession>A0A314Y991</accession>
<dbReference type="AlphaFoldDB" id="A0A314Y991"/>
<gene>
    <name evidence="2" type="ORF">Pyn_07058</name>
</gene>
<proteinExistence type="predicted"/>
<evidence type="ECO:0000313" key="3">
    <source>
        <dbReference type="Proteomes" id="UP000250321"/>
    </source>
</evidence>